<dbReference type="OrthoDB" id="2421250at2759"/>
<keyword evidence="2" id="KW-1185">Reference proteome</keyword>
<comment type="caution">
    <text evidence="1">The sequence shown here is derived from an EMBL/GenBank/DDBJ whole genome shotgun (WGS) entry which is preliminary data.</text>
</comment>
<dbReference type="EMBL" id="PQFF01000182">
    <property type="protein sequence ID" value="RHZ76732.1"/>
    <property type="molecule type" value="Genomic_DNA"/>
</dbReference>
<sequence length="272" mass="31739">MKRQRSSTDEINLIPRKRIIIKRSASVLEEQQQNKQRILDEANRILQSLFTTRQNQPTFSIPDTSEIKIKKRAKGKAVENEDNNKANSSEVQAYHMLYEYKAKKATEYKHRSEGCDTKKGKISDYLEAFLCYGDAFYNQIKAHENGHHYDEFLNPENFFKSIHNWVKGDDKKLMGALIYLHAIVIKLYYGIKHEKCMKNSSLIRDEINKNMKNIKICEKKERESSLLFGKVRKLLSNQNLDISVNCLDNARTVARDAVNNWRAKEGVNFVFV</sequence>
<organism evidence="1 2">
    <name type="scientific">Diversispora epigaea</name>
    <dbReference type="NCBI Taxonomy" id="1348612"/>
    <lineage>
        <taxon>Eukaryota</taxon>
        <taxon>Fungi</taxon>
        <taxon>Fungi incertae sedis</taxon>
        <taxon>Mucoromycota</taxon>
        <taxon>Glomeromycotina</taxon>
        <taxon>Glomeromycetes</taxon>
        <taxon>Diversisporales</taxon>
        <taxon>Diversisporaceae</taxon>
        <taxon>Diversispora</taxon>
    </lineage>
</organism>
<dbReference type="AlphaFoldDB" id="A0A397IPL1"/>
<proteinExistence type="predicted"/>
<gene>
    <name evidence="1" type="ORF">Glove_194g189</name>
</gene>
<evidence type="ECO:0000313" key="2">
    <source>
        <dbReference type="Proteomes" id="UP000266861"/>
    </source>
</evidence>
<evidence type="ECO:0000313" key="1">
    <source>
        <dbReference type="EMBL" id="RHZ76732.1"/>
    </source>
</evidence>
<reference evidence="1 2" key="1">
    <citation type="submission" date="2018-08" db="EMBL/GenBank/DDBJ databases">
        <title>Genome and evolution of the arbuscular mycorrhizal fungus Diversispora epigaea (formerly Glomus versiforme) and its bacterial endosymbionts.</title>
        <authorList>
            <person name="Sun X."/>
            <person name="Fei Z."/>
            <person name="Harrison M."/>
        </authorList>
    </citation>
    <scope>NUCLEOTIDE SEQUENCE [LARGE SCALE GENOMIC DNA]</scope>
    <source>
        <strain evidence="1 2">IT104</strain>
    </source>
</reference>
<accession>A0A397IPL1</accession>
<dbReference type="Proteomes" id="UP000266861">
    <property type="component" value="Unassembled WGS sequence"/>
</dbReference>
<name>A0A397IPL1_9GLOM</name>
<protein>
    <submittedName>
        <fullName evidence="1">Uncharacterized protein</fullName>
    </submittedName>
</protein>